<name>A0A512AH62_9SPHN</name>
<dbReference type="Gene3D" id="3.30.450.90">
    <property type="match status" value="1"/>
</dbReference>
<dbReference type="Gene3D" id="1.10.40.70">
    <property type="match status" value="1"/>
</dbReference>
<dbReference type="SUPFAM" id="SSF52540">
    <property type="entry name" value="P-loop containing nucleoside triphosphate hydrolases"/>
    <property type="match status" value="1"/>
</dbReference>
<feature type="domain" description="Bacterial type II secretion system protein E" evidence="4">
    <location>
        <begin position="363"/>
        <end position="377"/>
    </location>
</feature>
<dbReference type="Proteomes" id="UP000321464">
    <property type="component" value="Unassembled WGS sequence"/>
</dbReference>
<dbReference type="PANTHER" id="PTHR30258:SF2">
    <property type="entry name" value="COMG OPERON PROTEIN 1"/>
    <property type="match status" value="1"/>
</dbReference>
<dbReference type="PROSITE" id="PS00662">
    <property type="entry name" value="T2SP_E"/>
    <property type="match status" value="1"/>
</dbReference>
<keyword evidence="3" id="KW-0067">ATP-binding</keyword>
<sequence>MAILRREAAMPEEALARARLVEAETGETLDKIVTRLGLISEDALAGALARTLELPLVEAADFPAETATVPEVSAPFLRDRRALPLRIDGAVVVVAMANPLDREAVEGIAFATGRRVERCVARGGDIDAAIDRLYRTDAAIEVEDEVDEGDLERLKDLVSDAPVIRAVNRLIADAVDARASDIHLEPTEDRLAVRFRIDGLLRDMLSKPPAMRAPVVSRIKVMAGLNIAERRLPQDGRLRLTVRGHEIDLRVATAPSIHGESVVMRILDRANLALDPKSLGFDADLEAQFLGALAQPHGIILVTGPTGSGKTTTLYAALAHLNAPERKLMTIEDPIEYRLSGVVQSQVNPAIGYSFSSALRSFLRQDPDVMMVGEIRDAETAQIAVQAALTGHMILSTLHTNTAAGAVTRLLDMGVEPFLLSSVLTGVLAQRLVRRLCPHCREPYAADPALIERLGISAAPDETPVFYRPIGCPSCKGSGYSGRMAVFEFIRIDRDMAGLILHRADTRAIAAAAAAAGYSTLRADGIAKARAGLTALEEVLRVASED</sequence>
<accession>A0A512AH62</accession>
<proteinExistence type="inferred from homology"/>
<reference evidence="5 6" key="1">
    <citation type="submission" date="2019-07" db="EMBL/GenBank/DDBJ databases">
        <title>Whole genome shotgun sequence of Novosphingobium sediminis NBRC 106119.</title>
        <authorList>
            <person name="Hosoyama A."/>
            <person name="Uohara A."/>
            <person name="Ohji S."/>
            <person name="Ichikawa N."/>
        </authorList>
    </citation>
    <scope>NUCLEOTIDE SEQUENCE [LARGE SCALE GENOMIC DNA]</scope>
    <source>
        <strain evidence="5 6">NBRC 106119</strain>
    </source>
</reference>
<protein>
    <submittedName>
        <fullName evidence="5">Type II secretion system protein GspE</fullName>
    </submittedName>
</protein>
<dbReference type="EMBL" id="BJYR01000006">
    <property type="protein sequence ID" value="GEN99023.1"/>
    <property type="molecule type" value="Genomic_DNA"/>
</dbReference>
<organism evidence="5 6">
    <name type="scientific">Novosphingobium sediminis</name>
    <dbReference type="NCBI Taxonomy" id="707214"/>
    <lineage>
        <taxon>Bacteria</taxon>
        <taxon>Pseudomonadati</taxon>
        <taxon>Pseudomonadota</taxon>
        <taxon>Alphaproteobacteria</taxon>
        <taxon>Sphingomonadales</taxon>
        <taxon>Sphingomonadaceae</taxon>
        <taxon>Novosphingobium</taxon>
    </lineage>
</organism>
<dbReference type="SMART" id="SM00382">
    <property type="entry name" value="AAA"/>
    <property type="match status" value="1"/>
</dbReference>
<dbReference type="GO" id="GO:0005524">
    <property type="term" value="F:ATP binding"/>
    <property type="evidence" value="ECO:0007669"/>
    <property type="project" value="UniProtKB-KW"/>
</dbReference>
<evidence type="ECO:0000256" key="3">
    <source>
        <dbReference type="ARBA" id="ARBA00022840"/>
    </source>
</evidence>
<dbReference type="Gene3D" id="3.30.300.160">
    <property type="entry name" value="Type II secretion system, protein E, N-terminal domain"/>
    <property type="match status" value="1"/>
</dbReference>
<dbReference type="GO" id="GO:0016887">
    <property type="term" value="F:ATP hydrolysis activity"/>
    <property type="evidence" value="ECO:0007669"/>
    <property type="project" value="TreeGrafter"/>
</dbReference>
<dbReference type="AlphaFoldDB" id="A0A512AH62"/>
<dbReference type="SUPFAM" id="SSF160246">
    <property type="entry name" value="EspE N-terminal domain-like"/>
    <property type="match status" value="1"/>
</dbReference>
<comment type="similarity">
    <text evidence="1">Belongs to the GSP E family.</text>
</comment>
<dbReference type="Pfam" id="PF00437">
    <property type="entry name" value="T2SSE"/>
    <property type="match status" value="1"/>
</dbReference>
<keyword evidence="6" id="KW-1185">Reference proteome</keyword>
<evidence type="ECO:0000313" key="5">
    <source>
        <dbReference type="EMBL" id="GEN99023.1"/>
    </source>
</evidence>
<keyword evidence="2" id="KW-0547">Nucleotide-binding</keyword>
<dbReference type="InterPro" id="IPR027417">
    <property type="entry name" value="P-loop_NTPase"/>
</dbReference>
<evidence type="ECO:0000256" key="2">
    <source>
        <dbReference type="ARBA" id="ARBA00022741"/>
    </source>
</evidence>
<dbReference type="FunFam" id="3.40.50.300:FF:000398">
    <property type="entry name" value="Type IV pilus assembly ATPase PilB"/>
    <property type="match status" value="1"/>
</dbReference>
<dbReference type="InterPro" id="IPR007831">
    <property type="entry name" value="T2SS_GspE_N"/>
</dbReference>
<comment type="caution">
    <text evidence="5">The sequence shown here is derived from an EMBL/GenBank/DDBJ whole genome shotgun (WGS) entry which is preliminary data.</text>
</comment>
<evidence type="ECO:0000256" key="1">
    <source>
        <dbReference type="ARBA" id="ARBA00006611"/>
    </source>
</evidence>
<evidence type="ECO:0000313" key="6">
    <source>
        <dbReference type="Proteomes" id="UP000321464"/>
    </source>
</evidence>
<dbReference type="InterPro" id="IPR037257">
    <property type="entry name" value="T2SS_E_N_sf"/>
</dbReference>
<dbReference type="InterPro" id="IPR003593">
    <property type="entry name" value="AAA+_ATPase"/>
</dbReference>
<dbReference type="GO" id="GO:0005886">
    <property type="term" value="C:plasma membrane"/>
    <property type="evidence" value="ECO:0007669"/>
    <property type="project" value="TreeGrafter"/>
</dbReference>
<evidence type="ECO:0000259" key="4">
    <source>
        <dbReference type="PROSITE" id="PS00662"/>
    </source>
</evidence>
<dbReference type="Gene3D" id="3.40.50.300">
    <property type="entry name" value="P-loop containing nucleotide triphosphate hydrolases"/>
    <property type="match status" value="1"/>
</dbReference>
<dbReference type="Pfam" id="PF05157">
    <property type="entry name" value="MshEN"/>
    <property type="match status" value="1"/>
</dbReference>
<dbReference type="InterPro" id="IPR001482">
    <property type="entry name" value="T2SS/T4SS_dom"/>
</dbReference>
<dbReference type="FunFam" id="3.30.450.90:FF:000001">
    <property type="entry name" value="Type II secretion system ATPase GspE"/>
    <property type="match status" value="1"/>
</dbReference>
<dbReference type="PANTHER" id="PTHR30258">
    <property type="entry name" value="TYPE II SECRETION SYSTEM PROTEIN GSPE-RELATED"/>
    <property type="match status" value="1"/>
</dbReference>
<dbReference type="CDD" id="cd01129">
    <property type="entry name" value="PulE-GspE-like"/>
    <property type="match status" value="1"/>
</dbReference>
<gene>
    <name evidence="5" type="primary">gspE</name>
    <name evidence="5" type="ORF">NSE01_08560</name>
</gene>